<reference evidence="20" key="1">
    <citation type="submission" date="2024-01" db="EMBL/GenBank/DDBJ databases">
        <title>GRCr8: a new rat reference genome assembly contstructed from accurate long reads and long range scaffolding.</title>
        <authorList>
            <person name="Doris P.A."/>
            <person name="Kalbfleisch T."/>
            <person name="Li K."/>
            <person name="Howe K."/>
            <person name="Wood J."/>
        </authorList>
    </citation>
    <scope>NUCLEOTIDE SEQUENCE [LARGE SCALE GENOMIC DNA]</scope>
    <source>
        <strain evidence="20">Brown Norway</strain>
    </source>
</reference>
<evidence type="ECO:0000256" key="13">
    <source>
        <dbReference type="ARBA" id="ARBA00023145"/>
    </source>
</evidence>
<keyword evidence="12 15" id="KW-0472">Membrane</keyword>
<evidence type="ECO:0000259" key="19">
    <source>
        <dbReference type="PROSITE" id="PS50240"/>
    </source>
</evidence>
<dbReference type="InterPro" id="IPR033116">
    <property type="entry name" value="TRYPSIN_SER"/>
</dbReference>
<dbReference type="FunFam" id="2.40.10.10:FF:000003">
    <property type="entry name" value="Transmembrane serine protease 3"/>
    <property type="match status" value="1"/>
</dbReference>
<evidence type="ECO:0000256" key="4">
    <source>
        <dbReference type="ARBA" id="ARBA00022475"/>
    </source>
</evidence>
<dbReference type="SUPFAM" id="SSF50494">
    <property type="entry name" value="Trypsin-like serine proteases"/>
    <property type="match status" value="1"/>
</dbReference>
<evidence type="ECO:0000256" key="6">
    <source>
        <dbReference type="ARBA" id="ARBA00022670"/>
    </source>
</evidence>
<feature type="active site" description="Charge relay system" evidence="16">
    <location>
        <position position="365"/>
    </location>
</feature>
<dbReference type="GO" id="GO:0004252">
    <property type="term" value="F:serine-type endopeptidase activity"/>
    <property type="evidence" value="ECO:0007669"/>
    <property type="project" value="UniProtKB-UniRule"/>
</dbReference>
<dbReference type="GO" id="GO:0006508">
    <property type="term" value="P:proteolysis"/>
    <property type="evidence" value="ECO:0007669"/>
    <property type="project" value="UniProtKB-KW"/>
</dbReference>
<dbReference type="InterPro" id="IPR001254">
    <property type="entry name" value="Trypsin_dom"/>
</dbReference>
<evidence type="ECO:0000256" key="7">
    <source>
        <dbReference type="ARBA" id="ARBA00022692"/>
    </source>
</evidence>
<keyword evidence="9 15" id="KW-0720">Serine protease</keyword>
<evidence type="ECO:0000256" key="1">
    <source>
        <dbReference type="ARBA" id="ARBA00004401"/>
    </source>
</evidence>
<dbReference type="RGD" id="620654">
    <property type="gene designation" value="Tmprss11d"/>
</dbReference>
<evidence type="ECO:0000256" key="16">
    <source>
        <dbReference type="PIRSR" id="PIRSR037941-1"/>
    </source>
</evidence>
<dbReference type="PROSITE" id="PS50024">
    <property type="entry name" value="SEA"/>
    <property type="match status" value="1"/>
</dbReference>
<feature type="domain" description="SEA" evidence="18">
    <location>
        <begin position="44"/>
        <end position="160"/>
    </location>
</feature>
<comment type="subcellular location">
    <subcellularLocation>
        <location evidence="1">Cell membrane</location>
        <topology evidence="1">Single-pass type II membrane protein</topology>
    </subcellularLocation>
    <subcellularLocation>
        <location evidence="2">Secreted</location>
    </subcellularLocation>
</comment>
<evidence type="ECO:0000256" key="14">
    <source>
        <dbReference type="ARBA" id="ARBA00023157"/>
    </source>
</evidence>
<feature type="active site" description="Charge relay system" evidence="16">
    <location>
        <position position="269"/>
    </location>
</feature>
<dbReference type="InterPro" id="IPR036364">
    <property type="entry name" value="SEA_dom_sf"/>
</dbReference>
<keyword evidence="14" id="KW-1015">Disulfide bond</keyword>
<dbReference type="PROSITE" id="PS00135">
    <property type="entry name" value="TRYPSIN_SER"/>
    <property type="match status" value="1"/>
</dbReference>
<dbReference type="FunFam" id="3.30.70.960:FF:000010">
    <property type="entry name" value="Transmembrane protease serine"/>
    <property type="match status" value="1"/>
</dbReference>
<evidence type="ECO:0000256" key="5">
    <source>
        <dbReference type="ARBA" id="ARBA00022525"/>
    </source>
</evidence>
<keyword evidence="10" id="KW-0735">Signal-anchor</keyword>
<evidence type="ECO:0000313" key="22">
    <source>
        <dbReference type="RGD" id="620654"/>
    </source>
</evidence>
<evidence type="ECO:0000256" key="8">
    <source>
        <dbReference type="ARBA" id="ARBA00022801"/>
    </source>
</evidence>
<name>A0A8I5YC90_RAT</name>
<dbReference type="PRINTS" id="PR00722">
    <property type="entry name" value="CHYMOTRYPSIN"/>
</dbReference>
<evidence type="ECO:0000313" key="21">
    <source>
        <dbReference type="Proteomes" id="UP000002494"/>
    </source>
</evidence>
<keyword evidence="13" id="KW-0865">Zymogen</keyword>
<evidence type="ECO:0000256" key="15">
    <source>
        <dbReference type="PIRNR" id="PIRNR037941"/>
    </source>
</evidence>
<dbReference type="GO" id="GO:0005886">
    <property type="term" value="C:plasma membrane"/>
    <property type="evidence" value="ECO:0007669"/>
    <property type="project" value="UniProtKB-SubCell"/>
</dbReference>
<dbReference type="InterPro" id="IPR009003">
    <property type="entry name" value="Peptidase_S1_PA"/>
</dbReference>
<keyword evidence="21" id="KW-1185">Reference proteome</keyword>
<dbReference type="PROSITE" id="PS50240">
    <property type="entry name" value="TRYPSIN_DOM"/>
    <property type="match status" value="1"/>
</dbReference>
<reference evidence="20" key="2">
    <citation type="submission" date="2025-08" db="UniProtKB">
        <authorList>
            <consortium name="Ensembl"/>
        </authorList>
    </citation>
    <scope>IDENTIFICATION</scope>
    <source>
        <strain evidence="20">Brown Norway</strain>
    </source>
</reference>
<keyword evidence="11 17" id="KW-1133">Transmembrane helix</keyword>
<dbReference type="CDD" id="cd00190">
    <property type="entry name" value="Tryp_SPc"/>
    <property type="match status" value="1"/>
</dbReference>
<organism evidence="20 21">
    <name type="scientific">Rattus norvegicus</name>
    <name type="common">Rat</name>
    <dbReference type="NCBI Taxonomy" id="10116"/>
    <lineage>
        <taxon>Eukaryota</taxon>
        <taxon>Metazoa</taxon>
        <taxon>Chordata</taxon>
        <taxon>Craniata</taxon>
        <taxon>Vertebrata</taxon>
        <taxon>Euteleostomi</taxon>
        <taxon>Mammalia</taxon>
        <taxon>Eutheria</taxon>
        <taxon>Euarchontoglires</taxon>
        <taxon>Glires</taxon>
        <taxon>Rodentia</taxon>
        <taxon>Myomorpha</taxon>
        <taxon>Muroidea</taxon>
        <taxon>Muridae</taxon>
        <taxon>Murinae</taxon>
        <taxon>Rattus</taxon>
    </lineage>
</organism>
<dbReference type="InterPro" id="IPR017329">
    <property type="entry name" value="Pept_S1A_HAT/DESC1"/>
</dbReference>
<evidence type="ECO:0000313" key="20">
    <source>
        <dbReference type="Ensembl" id="ENSRNOP00000077187.1"/>
    </source>
</evidence>
<evidence type="ECO:0000256" key="12">
    <source>
        <dbReference type="ARBA" id="ARBA00023136"/>
    </source>
</evidence>
<dbReference type="Proteomes" id="UP000002494">
    <property type="component" value="Chromosome 14"/>
</dbReference>
<dbReference type="SMART" id="SM00020">
    <property type="entry name" value="Tryp_SPc"/>
    <property type="match status" value="1"/>
</dbReference>
<reference evidence="20" key="3">
    <citation type="submission" date="2025-09" db="UniProtKB">
        <authorList>
            <consortium name="Ensembl"/>
        </authorList>
    </citation>
    <scope>IDENTIFICATION</scope>
    <source>
        <strain evidence="20">Brown Norway</strain>
    </source>
</reference>
<dbReference type="EC" id="3.4.21.-" evidence="15"/>
<dbReference type="InterPro" id="IPR000082">
    <property type="entry name" value="SEA_dom"/>
</dbReference>
<dbReference type="InterPro" id="IPR043504">
    <property type="entry name" value="Peptidase_S1_PA_chymotrypsin"/>
</dbReference>
<gene>
    <name evidence="20 22" type="primary">Tmprss11d</name>
</gene>
<sequence length="415" mass="46040">MPRSMVSPSRFFNPFMVALIVIITVGLLAMTAGLLIHFLAFDKRAYFYHSNFHILNVDYTEALNSPATHEYRTLSERIESMITDAFRESNLRSEFIRTHVVKLRKEGSGVVADVVMKFRSSKRNNKKAMKTRIQSVLQRLSSSGNLEIAPSNEITSLTDQDTENVLTQECGARPDLITLSEERIIGGTQAETGDWPWQVSLQLNNVHHCGGTLISNLWVLTAAHCFRSYSNPQQWTATFGVSTISPRLRVRVRAILAHAEYNSITRDNDIAVVQLDRPVTFTRNIHRVCLPAATQNIIPDSVAYVTGWGSLTYGGNTVTNLQQGEVRIVSSEVCNEPAGYGGSVLPGMLCAGVRSGAVDACQGDSGGPLVQEDTRRLWFVVGIVSWGYQCGLPNKPGVYTRVTAYRNWIRQQTGI</sequence>
<comment type="subunit">
    <text evidence="3">Monomer.</text>
</comment>
<feature type="transmembrane region" description="Helical" evidence="17">
    <location>
        <begin position="15"/>
        <end position="41"/>
    </location>
</feature>
<dbReference type="Gene3D" id="3.30.70.960">
    <property type="entry name" value="SEA domain"/>
    <property type="match status" value="1"/>
</dbReference>
<dbReference type="Pfam" id="PF01390">
    <property type="entry name" value="SEA"/>
    <property type="match status" value="1"/>
</dbReference>
<dbReference type="Pfam" id="PF00089">
    <property type="entry name" value="Trypsin"/>
    <property type="match status" value="1"/>
</dbReference>
<dbReference type="GeneTree" id="ENSGT00940000161719"/>
<keyword evidence="7 17" id="KW-0812">Transmembrane</keyword>
<dbReference type="SUPFAM" id="SSF82671">
    <property type="entry name" value="SEA domain"/>
    <property type="match status" value="1"/>
</dbReference>
<feature type="domain" description="Peptidase S1" evidence="19">
    <location>
        <begin position="184"/>
        <end position="414"/>
    </location>
</feature>
<evidence type="ECO:0000256" key="11">
    <source>
        <dbReference type="ARBA" id="ARBA00022989"/>
    </source>
</evidence>
<evidence type="ECO:0000256" key="2">
    <source>
        <dbReference type="ARBA" id="ARBA00004613"/>
    </source>
</evidence>
<keyword evidence="5" id="KW-0964">Secreted</keyword>
<evidence type="ECO:0000256" key="9">
    <source>
        <dbReference type="ARBA" id="ARBA00022825"/>
    </source>
</evidence>
<protein>
    <recommendedName>
        <fullName evidence="15">Transmembrane protease serine</fullName>
        <ecNumber evidence="15">3.4.21.-</ecNumber>
    </recommendedName>
</protein>
<dbReference type="Gene3D" id="2.40.10.10">
    <property type="entry name" value="Trypsin-like serine proteases"/>
    <property type="match status" value="2"/>
</dbReference>
<evidence type="ECO:0000256" key="3">
    <source>
        <dbReference type="ARBA" id="ARBA00011245"/>
    </source>
</evidence>
<evidence type="ECO:0000256" key="17">
    <source>
        <dbReference type="SAM" id="Phobius"/>
    </source>
</evidence>
<dbReference type="PANTHER" id="PTHR24252">
    <property type="entry name" value="ACROSIN-RELATED"/>
    <property type="match status" value="1"/>
</dbReference>
<evidence type="ECO:0000256" key="10">
    <source>
        <dbReference type="ARBA" id="ARBA00022968"/>
    </source>
</evidence>
<keyword evidence="4" id="KW-1003">Cell membrane</keyword>
<evidence type="ECO:0000259" key="18">
    <source>
        <dbReference type="PROSITE" id="PS50024"/>
    </source>
</evidence>
<accession>A0A8I5YC90</accession>
<dbReference type="InterPro" id="IPR001314">
    <property type="entry name" value="Peptidase_S1A"/>
</dbReference>
<dbReference type="InterPro" id="IPR018114">
    <property type="entry name" value="TRYPSIN_HIS"/>
</dbReference>
<keyword evidence="8 15" id="KW-0378">Hydrolase</keyword>
<dbReference type="PROSITE" id="PS00134">
    <property type="entry name" value="TRYPSIN_HIS"/>
    <property type="match status" value="1"/>
</dbReference>
<proteinExistence type="inferred from homology"/>
<dbReference type="PIRSF" id="PIRSF037941">
    <property type="entry name" value="TMPRSS11ABCDE"/>
    <property type="match status" value="1"/>
</dbReference>
<comment type="similarity">
    <text evidence="15">Belongs to the peptidase S1 family.</text>
</comment>
<dbReference type="PANTHER" id="PTHR24252:SF7">
    <property type="entry name" value="HYALIN"/>
    <property type="match status" value="1"/>
</dbReference>
<dbReference type="GO" id="GO:0005576">
    <property type="term" value="C:extracellular region"/>
    <property type="evidence" value="ECO:0007669"/>
    <property type="project" value="UniProtKB-SubCell"/>
</dbReference>
<keyword evidence="6 15" id="KW-0645">Protease</keyword>
<dbReference type="AlphaFoldDB" id="A0A8I5YC90"/>
<dbReference type="Ensembl" id="ENSRNOT00000116172.2">
    <property type="protein sequence ID" value="ENSRNOP00000077187.1"/>
    <property type="gene ID" value="ENSRNOG00000055991.3"/>
</dbReference>
<feature type="active site" description="Charge relay system" evidence="16">
    <location>
        <position position="224"/>
    </location>
</feature>